<accession>A0AAD3CMZ7</accession>
<feature type="region of interest" description="Disordered" evidence="1">
    <location>
        <begin position="1487"/>
        <end position="1550"/>
    </location>
</feature>
<dbReference type="InterPro" id="IPR043502">
    <property type="entry name" value="DNA/RNA_pol_sf"/>
</dbReference>
<dbReference type="SUPFAM" id="SSF56672">
    <property type="entry name" value="DNA/RNA polymerases"/>
    <property type="match status" value="1"/>
</dbReference>
<organism evidence="2 3">
    <name type="scientific">Chaetoceros tenuissimus</name>
    <dbReference type="NCBI Taxonomy" id="426638"/>
    <lineage>
        <taxon>Eukaryota</taxon>
        <taxon>Sar</taxon>
        <taxon>Stramenopiles</taxon>
        <taxon>Ochrophyta</taxon>
        <taxon>Bacillariophyta</taxon>
        <taxon>Coscinodiscophyceae</taxon>
        <taxon>Chaetocerotophycidae</taxon>
        <taxon>Chaetocerotales</taxon>
        <taxon>Chaetocerotaceae</taxon>
        <taxon>Chaetoceros</taxon>
    </lineage>
</organism>
<feature type="compositionally biased region" description="Polar residues" evidence="1">
    <location>
        <begin position="1539"/>
        <end position="1550"/>
    </location>
</feature>
<sequence length="1550" mass="173647">MSLDKITQEGDDPAYVNRFYAGTLPTPTGKITNFLNQRTQEEQMSIAGHLFQLLENCDGDRLFQLNAAGNETRPLTALVMFPDSSKVRLVYGPELGIAQIGAESALDEKLLWLMNEMEDGGASPQPLVLPAEYVICQKTMGRDANLFKAATKAQLGKPLFAHSDSENVEWEVMRIAPIPAFLALDAISQPVEAADILERLESVDAPVGNPANMIVHLRKFLMTAWVKHNQKKSARLENTDFILGYNSEAASWAKEKSNRMFPTQPPQVAPTAGVDVVLLQQLLLQQQGLVQQLNSPAPAAAAAPAKDEKGWSELEVKRILTMCGKQHKATPEDNITELPAIFKEVQKEKNKSLQLQLIKEKLDSTKHYADSPTPNNPELFEVLRKRDFFAQDGASDPSINAAFKHLKLFLCIRLSTEELEVVEEQREILEKTEAKTSADIAKAIKKGVPVIPEAFHDFVDALRMFANTLWAYFGDTCPLFLRVKTLIEAIMGFETSARKMFDYNQKAIILWLTFLEGRAFSKGQGDSVKAFDYMLNQLTWKIGRVTYAQMPVKLIRKEDSEEKKEDDNIRKLPPKATGSPPTSPDKRLRIDKRPMCLKAFDEALNKVKKAQNKKHISISSICKTCDIEIADLFEFRACANHALYGICSRRGCTLPHKDLNEAQAKYSLDKLEKFMADPVQLMGLPDFKRASRSDFKLLSLPDFKRVSRSDFKYFKLTLFVYQLVSDSYPAWTPPQEYGKANKVLADQCYPATGKSKMVHVIVEEVEDEPNCKKAKLSPPPAIQPRAQTPESIDRAIDEAFKSNESFPDEITELKEEIGKYIGLMRPRGAAWKHPAATMLEEFAIKGCPVNCGEDWTEKHIIEAIRRGAHPSAKKLAAIRELRREALDKVHGGYARIIKFGKIRHQLPKKLKISPIAAIPHKSRLFRFILELSFQLLVDGERMPSVNSNTNKTAKQQSMSQLGQAIKRIINTMAQARKKDPAQRFHFAKLDIKDGFWRLAVSDEDAWNFCYVLPSEDGDVDLDEVEIVVPNSLQMGWAESPPFFCSASETGRDVIESLLKEESLPSHQMESLMFEEKFVYGVAAKDTINLIEVFVNDYIAITNDTSQANILHLSRAMLHGIHSVFPPTAITGHNGEDPIAQKKLQAGEGLWQEEKEILGWIIHGGKYTISLPPEKLKTLRTLVQKYKKAKKKKTDLNSWQKLAGKLMHASFGIVGGRSLMSPIWKAMEGSPAYINITDDLKRCLSDWKSIITSILNRPSNISLLVADTPDYNGYLDACRHGAGGILAYGSRDFPFIVWQVEWPDDIKAKLDTHEVTINDLELAAIVLEWFAAEAIIPDMYNIRLGMFCDNTSAVSWAKHGCTSTSAVAGQLLRLLYMRINTKEAGPALVTNVAGDDNTMADIASRAFKDGKFFAAHKNLANYFNSHFPQTTCWHELIIPKEWVSLVISSLRGNILEMGSLRRTKKKGVNTGKHGAAIAAAYASILSSEQNHNSKQQSQSRPLLLGSGQEAMDWESKSPFKRLLKQSQPSPRPSNWLENAVPSSQLKGNTQH</sequence>
<feature type="compositionally biased region" description="Basic and acidic residues" evidence="1">
    <location>
        <begin position="558"/>
        <end position="570"/>
    </location>
</feature>
<evidence type="ECO:0000256" key="1">
    <source>
        <dbReference type="SAM" id="MobiDB-lite"/>
    </source>
</evidence>
<protein>
    <submittedName>
        <fullName evidence="2">Uncharacterized protein</fullName>
    </submittedName>
</protein>
<comment type="caution">
    <text evidence="2">The sequence shown here is derived from an EMBL/GenBank/DDBJ whole genome shotgun (WGS) entry which is preliminary data.</text>
</comment>
<dbReference type="PANTHER" id="PTHR33050">
    <property type="entry name" value="REVERSE TRANSCRIPTASE DOMAIN-CONTAINING PROTEIN"/>
    <property type="match status" value="1"/>
</dbReference>
<keyword evidence="3" id="KW-1185">Reference proteome</keyword>
<evidence type="ECO:0000313" key="3">
    <source>
        <dbReference type="Proteomes" id="UP001054902"/>
    </source>
</evidence>
<dbReference type="PANTHER" id="PTHR33050:SF7">
    <property type="entry name" value="RIBONUCLEASE H"/>
    <property type="match status" value="1"/>
</dbReference>
<evidence type="ECO:0000313" key="2">
    <source>
        <dbReference type="EMBL" id="GFH48938.1"/>
    </source>
</evidence>
<dbReference type="EMBL" id="BLLK01000029">
    <property type="protein sequence ID" value="GFH48938.1"/>
    <property type="molecule type" value="Genomic_DNA"/>
</dbReference>
<dbReference type="Proteomes" id="UP001054902">
    <property type="component" value="Unassembled WGS sequence"/>
</dbReference>
<feature type="region of interest" description="Disordered" evidence="1">
    <location>
        <begin position="558"/>
        <end position="588"/>
    </location>
</feature>
<name>A0AAD3CMZ7_9STRA</name>
<gene>
    <name evidence="2" type="ORF">CTEN210_05414</name>
</gene>
<reference evidence="2 3" key="1">
    <citation type="journal article" date="2021" name="Sci. Rep.">
        <title>The genome of the diatom Chaetoceros tenuissimus carries an ancient integrated fragment of an extant virus.</title>
        <authorList>
            <person name="Hongo Y."/>
            <person name="Kimura K."/>
            <person name="Takaki Y."/>
            <person name="Yoshida Y."/>
            <person name="Baba S."/>
            <person name="Kobayashi G."/>
            <person name="Nagasaki K."/>
            <person name="Hano T."/>
            <person name="Tomaru Y."/>
        </authorList>
    </citation>
    <scope>NUCLEOTIDE SEQUENCE [LARGE SCALE GENOMIC DNA]</scope>
    <source>
        <strain evidence="2 3">NIES-3715</strain>
    </source>
</reference>
<dbReference type="InterPro" id="IPR052055">
    <property type="entry name" value="Hepadnavirus_pol/RT"/>
</dbReference>
<feature type="compositionally biased region" description="Polar residues" evidence="1">
    <location>
        <begin position="1487"/>
        <end position="1499"/>
    </location>
</feature>
<proteinExistence type="predicted"/>